<name>A0ABQ8S509_PERAM</name>
<organism evidence="1 2">
    <name type="scientific">Periplaneta americana</name>
    <name type="common">American cockroach</name>
    <name type="synonym">Blatta americana</name>
    <dbReference type="NCBI Taxonomy" id="6978"/>
    <lineage>
        <taxon>Eukaryota</taxon>
        <taxon>Metazoa</taxon>
        <taxon>Ecdysozoa</taxon>
        <taxon>Arthropoda</taxon>
        <taxon>Hexapoda</taxon>
        <taxon>Insecta</taxon>
        <taxon>Pterygota</taxon>
        <taxon>Neoptera</taxon>
        <taxon>Polyneoptera</taxon>
        <taxon>Dictyoptera</taxon>
        <taxon>Blattodea</taxon>
        <taxon>Blattoidea</taxon>
        <taxon>Blattidae</taxon>
        <taxon>Blattinae</taxon>
        <taxon>Periplaneta</taxon>
    </lineage>
</organism>
<proteinExistence type="predicted"/>
<dbReference type="Proteomes" id="UP001148838">
    <property type="component" value="Unassembled WGS sequence"/>
</dbReference>
<accession>A0ABQ8S509</accession>
<evidence type="ECO:0000313" key="1">
    <source>
        <dbReference type="EMBL" id="KAJ4428835.1"/>
    </source>
</evidence>
<gene>
    <name evidence="1" type="ORF">ANN_25828</name>
</gene>
<comment type="caution">
    <text evidence="1">The sequence shown here is derived from an EMBL/GenBank/DDBJ whole genome shotgun (WGS) entry which is preliminary data.</text>
</comment>
<evidence type="ECO:0000313" key="2">
    <source>
        <dbReference type="Proteomes" id="UP001148838"/>
    </source>
</evidence>
<reference evidence="1 2" key="1">
    <citation type="journal article" date="2022" name="Allergy">
        <title>Genome assembly and annotation of Periplaneta americana reveal a comprehensive cockroach allergen profile.</title>
        <authorList>
            <person name="Wang L."/>
            <person name="Xiong Q."/>
            <person name="Saelim N."/>
            <person name="Wang L."/>
            <person name="Nong W."/>
            <person name="Wan A.T."/>
            <person name="Shi M."/>
            <person name="Liu X."/>
            <person name="Cao Q."/>
            <person name="Hui J.H.L."/>
            <person name="Sookrung N."/>
            <person name="Leung T.F."/>
            <person name="Tungtrongchitr A."/>
            <person name="Tsui S.K.W."/>
        </authorList>
    </citation>
    <scope>NUCLEOTIDE SEQUENCE [LARGE SCALE GENOMIC DNA]</scope>
    <source>
        <strain evidence="1">PWHHKU_190912</strain>
    </source>
</reference>
<keyword evidence="2" id="KW-1185">Reference proteome</keyword>
<sequence>MAGLCEGGNEPPGSLKTTHGPMCTCPLPPPSPFSAAFIMLSVSMKRNRQHGFHRPLEIDETFVSGRKYGQDRVLTQNEWVLNEDQEDQEVTAANSWIANKKGLSTSEWISSLKMTANLAAVRSVPGRSLDGAGMAARRLKL</sequence>
<dbReference type="EMBL" id="JAJSOF020000036">
    <property type="protein sequence ID" value="KAJ4428835.1"/>
    <property type="molecule type" value="Genomic_DNA"/>
</dbReference>
<protein>
    <submittedName>
        <fullName evidence="1">Uncharacterized protein</fullName>
    </submittedName>
</protein>